<organism evidence="2 3">
    <name type="scientific">Candidatus Wildermuthbacteria bacterium RIFCSPLOWO2_01_FULL_47_18</name>
    <dbReference type="NCBI Taxonomy" id="1802460"/>
    <lineage>
        <taxon>Bacteria</taxon>
        <taxon>Candidatus Wildermuthiibacteriota</taxon>
    </lineage>
</organism>
<dbReference type="AlphaFoldDB" id="A0A1G2RLM3"/>
<evidence type="ECO:0000313" key="2">
    <source>
        <dbReference type="EMBL" id="OHA73388.1"/>
    </source>
</evidence>
<name>A0A1G2RLM3_9BACT</name>
<accession>A0A1G2RLM3</accession>
<feature type="compositionally biased region" description="Basic and acidic residues" evidence="1">
    <location>
        <begin position="32"/>
        <end position="44"/>
    </location>
</feature>
<dbReference type="EMBL" id="MHUF01000001">
    <property type="protein sequence ID" value="OHA73388.1"/>
    <property type="molecule type" value="Genomic_DNA"/>
</dbReference>
<gene>
    <name evidence="2" type="ORF">A3A27_00085</name>
</gene>
<sequence length="66" mass="7758">MPMDLGPRTKEDRLRIKIQNIRRRLVSSAISEDERQRAKRRLETTEAELGALQGRRRPRTPIHEPA</sequence>
<protein>
    <submittedName>
        <fullName evidence="2">Uncharacterized protein</fullName>
    </submittedName>
</protein>
<reference evidence="2 3" key="1">
    <citation type="journal article" date="2016" name="Nat. Commun.">
        <title>Thousands of microbial genomes shed light on interconnected biogeochemical processes in an aquifer system.</title>
        <authorList>
            <person name="Anantharaman K."/>
            <person name="Brown C.T."/>
            <person name="Hug L.A."/>
            <person name="Sharon I."/>
            <person name="Castelle C.J."/>
            <person name="Probst A.J."/>
            <person name="Thomas B.C."/>
            <person name="Singh A."/>
            <person name="Wilkins M.J."/>
            <person name="Karaoz U."/>
            <person name="Brodie E.L."/>
            <person name="Williams K.H."/>
            <person name="Hubbard S.S."/>
            <person name="Banfield J.F."/>
        </authorList>
    </citation>
    <scope>NUCLEOTIDE SEQUENCE [LARGE SCALE GENOMIC DNA]</scope>
</reference>
<evidence type="ECO:0000313" key="3">
    <source>
        <dbReference type="Proteomes" id="UP000177287"/>
    </source>
</evidence>
<proteinExistence type="predicted"/>
<feature type="region of interest" description="Disordered" evidence="1">
    <location>
        <begin position="29"/>
        <end position="66"/>
    </location>
</feature>
<dbReference type="Proteomes" id="UP000177287">
    <property type="component" value="Unassembled WGS sequence"/>
</dbReference>
<comment type="caution">
    <text evidence="2">The sequence shown here is derived from an EMBL/GenBank/DDBJ whole genome shotgun (WGS) entry which is preliminary data.</text>
</comment>
<evidence type="ECO:0000256" key="1">
    <source>
        <dbReference type="SAM" id="MobiDB-lite"/>
    </source>
</evidence>